<dbReference type="GO" id="GO:0008170">
    <property type="term" value="F:N-methyltransferase activity"/>
    <property type="evidence" value="ECO:0007669"/>
    <property type="project" value="InterPro"/>
</dbReference>
<reference evidence="6" key="1">
    <citation type="submission" date="2020-09" db="EMBL/GenBank/DDBJ databases">
        <title>Genome seq and assembly of Limnohabitants sp.</title>
        <authorList>
            <person name="Chhetri G."/>
        </authorList>
    </citation>
    <scope>NUCLEOTIDE SEQUENCE</scope>
    <source>
        <strain evidence="6">JUR4</strain>
    </source>
</reference>
<dbReference type="PANTHER" id="PTHR13370">
    <property type="entry name" value="RNA METHYLASE-RELATED"/>
    <property type="match status" value="1"/>
</dbReference>
<dbReference type="InterPro" id="IPR029063">
    <property type="entry name" value="SAM-dependent_MTases_sf"/>
</dbReference>
<dbReference type="Gene3D" id="3.40.50.150">
    <property type="entry name" value="Vaccinia Virus protein VP39"/>
    <property type="match status" value="1"/>
</dbReference>
<feature type="domain" description="DNA methylase N-4/N-6" evidence="5">
    <location>
        <begin position="24"/>
        <end position="202"/>
    </location>
</feature>
<evidence type="ECO:0000256" key="3">
    <source>
        <dbReference type="ARBA" id="ARBA00022679"/>
    </source>
</evidence>
<dbReference type="EC" id="2.1.1.-" evidence="4"/>
<keyword evidence="2 6" id="KW-0489">Methyltransferase</keyword>
<evidence type="ECO:0000259" key="5">
    <source>
        <dbReference type="Pfam" id="PF01555"/>
    </source>
</evidence>
<dbReference type="GO" id="GO:0009007">
    <property type="term" value="F:site-specific DNA-methyltransferase (adenine-specific) activity"/>
    <property type="evidence" value="ECO:0007669"/>
    <property type="project" value="TreeGrafter"/>
</dbReference>
<evidence type="ECO:0000313" key="7">
    <source>
        <dbReference type="Proteomes" id="UP000647424"/>
    </source>
</evidence>
<protein>
    <recommendedName>
        <fullName evidence="4">Methyltransferase</fullName>
        <ecNumber evidence="4">2.1.1.-</ecNumber>
    </recommendedName>
</protein>
<evidence type="ECO:0000313" key="6">
    <source>
        <dbReference type="EMBL" id="MBD8051119.1"/>
    </source>
</evidence>
<dbReference type="InterPro" id="IPR001091">
    <property type="entry name" value="RM_Methyltransferase"/>
</dbReference>
<dbReference type="InterPro" id="IPR002052">
    <property type="entry name" value="DNA_methylase_N6_adenine_CS"/>
</dbReference>
<comment type="caution">
    <text evidence="6">The sequence shown here is derived from an EMBL/GenBank/DDBJ whole genome shotgun (WGS) entry which is preliminary data.</text>
</comment>
<dbReference type="PROSITE" id="PS00092">
    <property type="entry name" value="N6_MTASE"/>
    <property type="match status" value="1"/>
</dbReference>
<keyword evidence="7" id="KW-1185">Reference proteome</keyword>
<dbReference type="GO" id="GO:0005737">
    <property type="term" value="C:cytoplasm"/>
    <property type="evidence" value="ECO:0007669"/>
    <property type="project" value="TreeGrafter"/>
</dbReference>
<dbReference type="PANTHER" id="PTHR13370:SF3">
    <property type="entry name" value="TRNA (GUANINE(10)-N2)-METHYLTRANSFERASE HOMOLOG"/>
    <property type="match status" value="1"/>
</dbReference>
<proteinExistence type="inferred from homology"/>
<dbReference type="NCBIfam" id="NF010253">
    <property type="entry name" value="PRK13699.1"/>
    <property type="match status" value="1"/>
</dbReference>
<dbReference type="InterPro" id="IPR002941">
    <property type="entry name" value="DNA_methylase_N4/N6"/>
</dbReference>
<keyword evidence="3" id="KW-0808">Transferase</keyword>
<dbReference type="SUPFAM" id="SSF53335">
    <property type="entry name" value="S-adenosyl-L-methionine-dependent methyltransferases"/>
    <property type="match status" value="1"/>
</dbReference>
<dbReference type="Proteomes" id="UP000647424">
    <property type="component" value="Unassembled WGS sequence"/>
</dbReference>
<evidence type="ECO:0000256" key="4">
    <source>
        <dbReference type="RuleBase" id="RU362026"/>
    </source>
</evidence>
<dbReference type="GO" id="GO:0003677">
    <property type="term" value="F:DNA binding"/>
    <property type="evidence" value="ECO:0007669"/>
    <property type="project" value="InterPro"/>
</dbReference>
<dbReference type="RefSeq" id="WP_191819577.1">
    <property type="nucleotide sequence ID" value="NZ_JACYFT010000002.1"/>
</dbReference>
<evidence type="ECO:0000256" key="2">
    <source>
        <dbReference type="ARBA" id="ARBA00022603"/>
    </source>
</evidence>
<sequence length="235" mass="26351">MQFNRLILGDCCQVMPTLPASCADFILTDPPYLVGYKDRSGRTIQNDIEADWLMPAFREAYRVLKPDSLCVSFYGWTKTDLFYAAWKAAGFRIVGHITFPKRYASASRLMRYSHENAYLLAKGSPRTPEHPIGDVIDWSYSGNRHHPTEKPLSVLTPLIETFCPRGGLVLDPFAGSASTLVAARSLGRQYLGIELDPNYHGVALRRLHSFSAGQTAYLERERASSASVHYMERAA</sequence>
<dbReference type="GO" id="GO:0032259">
    <property type="term" value="P:methylation"/>
    <property type="evidence" value="ECO:0007669"/>
    <property type="project" value="UniProtKB-KW"/>
</dbReference>
<name>A0A927FGQ3_9BURK</name>
<accession>A0A927FGQ3</accession>
<comment type="similarity">
    <text evidence="1 4">Belongs to the N(4)/N(6)-methyltransferase family.</text>
</comment>
<dbReference type="EMBL" id="JACYFT010000002">
    <property type="protein sequence ID" value="MBD8051119.1"/>
    <property type="molecule type" value="Genomic_DNA"/>
</dbReference>
<gene>
    <name evidence="6" type="ORF">IC609_11215</name>
</gene>
<dbReference type="Pfam" id="PF01555">
    <property type="entry name" value="N6_N4_Mtase"/>
    <property type="match status" value="1"/>
</dbReference>
<dbReference type="AlphaFoldDB" id="A0A927FGQ3"/>
<dbReference type="PRINTS" id="PR00508">
    <property type="entry name" value="S21N4MTFRASE"/>
</dbReference>
<evidence type="ECO:0000256" key="1">
    <source>
        <dbReference type="ARBA" id="ARBA00006594"/>
    </source>
</evidence>
<organism evidence="6 7">
    <name type="scientific">Limnohabitans radicicola</name>
    <dbReference type="NCBI Taxonomy" id="2771427"/>
    <lineage>
        <taxon>Bacteria</taxon>
        <taxon>Pseudomonadati</taxon>
        <taxon>Pseudomonadota</taxon>
        <taxon>Betaproteobacteria</taxon>
        <taxon>Burkholderiales</taxon>
        <taxon>Comamonadaceae</taxon>
        <taxon>Limnohabitans</taxon>
    </lineage>
</organism>